<dbReference type="GO" id="GO:0046872">
    <property type="term" value="F:metal ion binding"/>
    <property type="evidence" value="ECO:0007669"/>
    <property type="project" value="UniProtKB-KW"/>
</dbReference>
<name>A0A8K0P237_LADFU</name>
<dbReference type="EMBL" id="KZ308365">
    <property type="protein sequence ID" value="KAG8228274.1"/>
    <property type="molecule type" value="Genomic_DNA"/>
</dbReference>
<gene>
    <name evidence="4" type="ORF">J437_LFUL006241</name>
</gene>
<dbReference type="GO" id="GO:0008253">
    <property type="term" value="F:5'-nucleotidase activity"/>
    <property type="evidence" value="ECO:0007669"/>
    <property type="project" value="TreeGrafter"/>
</dbReference>
<keyword evidence="5" id="KW-1185">Reference proteome</keyword>
<proteinExistence type="predicted"/>
<accession>A0A8K0P237</accession>
<sequence>MIGDTKKLPPDVNVKGVFACNELDLREISVYGFDYDYTLACYKPTMDYLLYNLAKETLVKKHKYPSGILSLEYIPGFAVRGLHYDIEKGLLLKIDSFLQIQLGSVYRGLSPVSDTEVLQLYKNKTVPLAYVEAHVRNGGSGQ</sequence>
<keyword evidence="1" id="KW-0479">Metal-binding</keyword>
<dbReference type="SUPFAM" id="SSF56784">
    <property type="entry name" value="HAD-like"/>
    <property type="match status" value="1"/>
</dbReference>
<comment type="caution">
    <text evidence="4">The sequence shown here is derived from an EMBL/GenBank/DDBJ whole genome shotgun (WGS) entry which is preliminary data.</text>
</comment>
<reference evidence="4" key="2">
    <citation type="submission" date="2017-10" db="EMBL/GenBank/DDBJ databases">
        <title>Ladona fulva Genome sequencing and assembly.</title>
        <authorList>
            <person name="Murali S."/>
            <person name="Richards S."/>
            <person name="Bandaranaike D."/>
            <person name="Bellair M."/>
            <person name="Blankenburg K."/>
            <person name="Chao H."/>
            <person name="Dinh H."/>
            <person name="Doddapaneni H."/>
            <person name="Dugan-Rocha S."/>
            <person name="Elkadiri S."/>
            <person name="Gnanaolivu R."/>
            <person name="Hernandez B."/>
            <person name="Skinner E."/>
            <person name="Javaid M."/>
            <person name="Lee S."/>
            <person name="Li M."/>
            <person name="Ming W."/>
            <person name="Munidasa M."/>
            <person name="Muniz J."/>
            <person name="Nguyen L."/>
            <person name="Hughes D."/>
            <person name="Osuji N."/>
            <person name="Pu L.-L."/>
            <person name="Puazo M."/>
            <person name="Qu C."/>
            <person name="Quiroz J."/>
            <person name="Raj R."/>
            <person name="Weissenberger G."/>
            <person name="Xin Y."/>
            <person name="Zou X."/>
            <person name="Han Y."/>
            <person name="Worley K."/>
            <person name="Muzny D."/>
            <person name="Gibbs R."/>
        </authorList>
    </citation>
    <scope>NUCLEOTIDE SEQUENCE</scope>
    <source>
        <strain evidence="4">Sampled in the wild</strain>
    </source>
</reference>
<dbReference type="PANTHER" id="PTHR12103:SF12">
    <property type="entry name" value="FI20020P1"/>
    <property type="match status" value="1"/>
</dbReference>
<dbReference type="InterPro" id="IPR008380">
    <property type="entry name" value="HAD-SF_hydro_IG_5-nucl"/>
</dbReference>
<organism evidence="4 5">
    <name type="scientific">Ladona fulva</name>
    <name type="common">Scarce chaser dragonfly</name>
    <name type="synonym">Libellula fulva</name>
    <dbReference type="NCBI Taxonomy" id="123851"/>
    <lineage>
        <taxon>Eukaryota</taxon>
        <taxon>Metazoa</taxon>
        <taxon>Ecdysozoa</taxon>
        <taxon>Arthropoda</taxon>
        <taxon>Hexapoda</taxon>
        <taxon>Insecta</taxon>
        <taxon>Pterygota</taxon>
        <taxon>Palaeoptera</taxon>
        <taxon>Odonata</taxon>
        <taxon>Epiprocta</taxon>
        <taxon>Anisoptera</taxon>
        <taxon>Libelluloidea</taxon>
        <taxon>Libellulidae</taxon>
        <taxon>Ladona</taxon>
    </lineage>
</organism>
<dbReference type="Proteomes" id="UP000792457">
    <property type="component" value="Unassembled WGS sequence"/>
</dbReference>
<keyword evidence="2" id="KW-0378">Hydrolase</keyword>
<dbReference type="InterPro" id="IPR036412">
    <property type="entry name" value="HAD-like_sf"/>
</dbReference>
<evidence type="ECO:0000313" key="4">
    <source>
        <dbReference type="EMBL" id="KAG8228274.1"/>
    </source>
</evidence>
<evidence type="ECO:0000256" key="1">
    <source>
        <dbReference type="ARBA" id="ARBA00022723"/>
    </source>
</evidence>
<evidence type="ECO:0000256" key="3">
    <source>
        <dbReference type="ARBA" id="ARBA00022842"/>
    </source>
</evidence>
<dbReference type="PANTHER" id="PTHR12103">
    <property type="entry name" value="5'-NUCLEOTIDASE DOMAIN-CONTAINING"/>
    <property type="match status" value="1"/>
</dbReference>
<dbReference type="OrthoDB" id="409330at2759"/>
<evidence type="ECO:0000256" key="2">
    <source>
        <dbReference type="ARBA" id="ARBA00022801"/>
    </source>
</evidence>
<reference evidence="4" key="1">
    <citation type="submission" date="2013-04" db="EMBL/GenBank/DDBJ databases">
        <authorList>
            <person name="Qu J."/>
            <person name="Murali S.C."/>
            <person name="Bandaranaike D."/>
            <person name="Bellair M."/>
            <person name="Blankenburg K."/>
            <person name="Chao H."/>
            <person name="Dinh H."/>
            <person name="Doddapaneni H."/>
            <person name="Downs B."/>
            <person name="Dugan-Rocha S."/>
            <person name="Elkadiri S."/>
            <person name="Gnanaolivu R.D."/>
            <person name="Hernandez B."/>
            <person name="Javaid M."/>
            <person name="Jayaseelan J.C."/>
            <person name="Lee S."/>
            <person name="Li M."/>
            <person name="Ming W."/>
            <person name="Munidasa M."/>
            <person name="Muniz J."/>
            <person name="Nguyen L."/>
            <person name="Ongeri F."/>
            <person name="Osuji N."/>
            <person name="Pu L.-L."/>
            <person name="Puazo M."/>
            <person name="Qu C."/>
            <person name="Quiroz J."/>
            <person name="Raj R."/>
            <person name="Weissenberger G."/>
            <person name="Xin Y."/>
            <person name="Zou X."/>
            <person name="Han Y."/>
            <person name="Richards S."/>
            <person name="Worley K."/>
            <person name="Muzny D."/>
            <person name="Gibbs R."/>
        </authorList>
    </citation>
    <scope>NUCLEOTIDE SEQUENCE</scope>
    <source>
        <strain evidence="4">Sampled in the wild</strain>
    </source>
</reference>
<protein>
    <submittedName>
        <fullName evidence="4">Uncharacterized protein</fullName>
    </submittedName>
</protein>
<dbReference type="Pfam" id="PF05761">
    <property type="entry name" value="5_nucleotid"/>
    <property type="match status" value="1"/>
</dbReference>
<feature type="non-terminal residue" evidence="4">
    <location>
        <position position="1"/>
    </location>
</feature>
<evidence type="ECO:0000313" key="5">
    <source>
        <dbReference type="Proteomes" id="UP000792457"/>
    </source>
</evidence>
<keyword evidence="3" id="KW-0460">Magnesium</keyword>
<dbReference type="AlphaFoldDB" id="A0A8K0P237"/>